<dbReference type="Proteomes" id="UP000297477">
    <property type="component" value="Unassembled WGS sequence"/>
</dbReference>
<dbReference type="PANTHER" id="PTHR34582">
    <property type="entry name" value="UPF0702 TRANSMEMBRANE PROTEIN YCAP"/>
    <property type="match status" value="1"/>
</dbReference>
<accession>A0ABY2JYE3</accession>
<dbReference type="RefSeq" id="WP_067191560.1">
    <property type="nucleotide sequence ID" value="NZ_SPKT01000016.1"/>
</dbReference>
<evidence type="ECO:0000256" key="3">
    <source>
        <dbReference type="ARBA" id="ARBA00022475"/>
    </source>
</evidence>
<evidence type="ECO:0000256" key="2">
    <source>
        <dbReference type="ARBA" id="ARBA00006448"/>
    </source>
</evidence>
<dbReference type="PANTHER" id="PTHR34582:SF6">
    <property type="entry name" value="UPF0702 TRANSMEMBRANE PROTEIN YCAP"/>
    <property type="match status" value="1"/>
</dbReference>
<dbReference type="InterPro" id="IPR007353">
    <property type="entry name" value="DUF421"/>
</dbReference>
<keyword evidence="4 7" id="KW-0812">Transmembrane</keyword>
<feature type="transmembrane region" description="Helical" evidence="7">
    <location>
        <begin position="20"/>
        <end position="40"/>
    </location>
</feature>
<comment type="similarity">
    <text evidence="2">Belongs to the UPF0702 family.</text>
</comment>
<organism evidence="9 10">
    <name type="scientific">Micrococcus lylae</name>
    <dbReference type="NCBI Taxonomy" id="1273"/>
    <lineage>
        <taxon>Bacteria</taxon>
        <taxon>Bacillati</taxon>
        <taxon>Actinomycetota</taxon>
        <taxon>Actinomycetes</taxon>
        <taxon>Micrococcales</taxon>
        <taxon>Micrococcaceae</taxon>
        <taxon>Micrococcus</taxon>
    </lineage>
</organism>
<dbReference type="Pfam" id="PF04239">
    <property type="entry name" value="DUF421"/>
    <property type="match status" value="1"/>
</dbReference>
<dbReference type="InterPro" id="IPR023090">
    <property type="entry name" value="UPF0702_alpha/beta_dom_sf"/>
</dbReference>
<comment type="caution">
    <text evidence="9">The sequence shown here is derived from an EMBL/GenBank/DDBJ whole genome shotgun (WGS) entry which is preliminary data.</text>
</comment>
<evidence type="ECO:0000313" key="9">
    <source>
        <dbReference type="EMBL" id="TFH98532.1"/>
    </source>
</evidence>
<keyword evidence="3" id="KW-1003">Cell membrane</keyword>
<gene>
    <name evidence="9" type="ORF">E4A49_08435</name>
</gene>
<dbReference type="Gene3D" id="3.30.240.20">
    <property type="entry name" value="bsu07140 like domains"/>
    <property type="match status" value="1"/>
</dbReference>
<reference evidence="9 10" key="1">
    <citation type="submission" date="2019-03" db="EMBL/GenBank/DDBJ databases">
        <title>Reclassification of Micrococcus aloeverae and Micrococcus yunnanensis as later heterotypic synonyms of Micrococcus luteus.</title>
        <authorList>
            <person name="Huang C.-H."/>
        </authorList>
    </citation>
    <scope>NUCLEOTIDE SEQUENCE [LARGE SCALE GENOMIC DNA]</scope>
    <source>
        <strain evidence="9 10">BCRC 12151</strain>
    </source>
</reference>
<evidence type="ECO:0000256" key="1">
    <source>
        <dbReference type="ARBA" id="ARBA00004651"/>
    </source>
</evidence>
<evidence type="ECO:0000256" key="6">
    <source>
        <dbReference type="ARBA" id="ARBA00023136"/>
    </source>
</evidence>
<evidence type="ECO:0000256" key="4">
    <source>
        <dbReference type="ARBA" id="ARBA00022692"/>
    </source>
</evidence>
<feature type="domain" description="YetF C-terminal" evidence="8">
    <location>
        <begin position="104"/>
        <end position="168"/>
    </location>
</feature>
<dbReference type="EMBL" id="SPKT01000016">
    <property type="protein sequence ID" value="TFH98532.1"/>
    <property type="molecule type" value="Genomic_DNA"/>
</dbReference>
<sequence length="188" mass="19802">MTPPQGWGPALTESLGIEPWRIPIVAATAVIVYLAFLLLLRVFGARLLTGLSAFDTIVVIMFGAVAGRVILGHPPTLATGLIGLLTLVLLEVVFGALAATARGRRAIAGRARVIVAHGRVLEPARRRAHVNRSELRSALRRAGVSSMDQVACVVMESSGHLSVIRVGQPIDPELLDGVLGADEVLGRG</sequence>
<evidence type="ECO:0000256" key="5">
    <source>
        <dbReference type="ARBA" id="ARBA00022989"/>
    </source>
</evidence>
<proteinExistence type="inferred from homology"/>
<keyword evidence="5 7" id="KW-1133">Transmembrane helix</keyword>
<protein>
    <submittedName>
        <fullName evidence="9">DUF421 domain-containing protein</fullName>
    </submittedName>
</protein>
<feature type="transmembrane region" description="Helical" evidence="7">
    <location>
        <begin position="77"/>
        <end position="100"/>
    </location>
</feature>
<name>A0ABY2JYE3_9MICC</name>
<evidence type="ECO:0000256" key="7">
    <source>
        <dbReference type="SAM" id="Phobius"/>
    </source>
</evidence>
<comment type="subcellular location">
    <subcellularLocation>
        <location evidence="1">Cell membrane</location>
        <topology evidence="1">Multi-pass membrane protein</topology>
    </subcellularLocation>
</comment>
<evidence type="ECO:0000313" key="10">
    <source>
        <dbReference type="Proteomes" id="UP000297477"/>
    </source>
</evidence>
<evidence type="ECO:0000259" key="8">
    <source>
        <dbReference type="Pfam" id="PF04239"/>
    </source>
</evidence>
<keyword evidence="10" id="KW-1185">Reference proteome</keyword>
<feature type="transmembrane region" description="Helical" evidence="7">
    <location>
        <begin position="47"/>
        <end position="71"/>
    </location>
</feature>
<keyword evidence="6 7" id="KW-0472">Membrane</keyword>